<accession>A0A1E1IYP6</accession>
<dbReference type="AlphaFoldDB" id="A0A1E1IYP6"/>
<sequence>MADDLPLSEQEKQEALGEANLAGSSDMDRMIAESEERWRNRPRVIPTEDTRGFKISEPRVCRLPNGGVSAGVIAQLQRNRAAREAEKKEERQEPNIEL</sequence>
<proteinExistence type="predicted"/>
<name>A0A1E1IYP6_LEIGU</name>
<protein>
    <submittedName>
        <fullName evidence="2">Uncharacterized protein</fullName>
    </submittedName>
</protein>
<gene>
    <name evidence="2" type="primary">LgM4147LRVhigh.26.01250.01460</name>
    <name evidence="2" type="ORF">BN36_2639410</name>
</gene>
<feature type="region of interest" description="Disordered" evidence="1">
    <location>
        <begin position="1"/>
        <end position="26"/>
    </location>
</feature>
<dbReference type="EMBL" id="CALQ01001056">
    <property type="protein sequence ID" value="CCM16435.1"/>
    <property type="molecule type" value="Genomic_DNA"/>
</dbReference>
<evidence type="ECO:0000313" key="2">
    <source>
        <dbReference type="EMBL" id="CCM16435.1"/>
    </source>
</evidence>
<evidence type="ECO:0000256" key="1">
    <source>
        <dbReference type="SAM" id="MobiDB-lite"/>
    </source>
</evidence>
<reference evidence="2" key="1">
    <citation type="submission" date="2012-08" db="EMBL/GenBank/DDBJ databases">
        <title>Comparative genomics of metastatic and non-metastatic Leishmania guyanensis provides insights into polygenic factors involved in Leishmania RNA virus infection.</title>
        <authorList>
            <person name="Smith D."/>
            <person name="Hertz-Fowler C."/>
            <person name="Martin R."/>
            <person name="Dickens N."/>
            <person name="Fasel N."/>
            <person name="Falquet L."/>
            <person name="Beverley S."/>
            <person name="Zangger H."/>
            <person name="Calderon-Copete S."/>
            <person name="Mottram J."/>
            <person name="Xenarios I."/>
        </authorList>
    </citation>
    <scope>NUCLEOTIDE SEQUENCE</scope>
    <source>
        <strain evidence="2">MHOM/BR/75/M4147/SSU:IR2SAT-LUC</strain>
    </source>
</reference>
<organism evidence="2">
    <name type="scientific">Leishmania guyanensis</name>
    <dbReference type="NCBI Taxonomy" id="5670"/>
    <lineage>
        <taxon>Eukaryota</taxon>
        <taxon>Discoba</taxon>
        <taxon>Euglenozoa</taxon>
        <taxon>Kinetoplastea</taxon>
        <taxon>Metakinetoplastina</taxon>
        <taxon>Trypanosomatida</taxon>
        <taxon>Trypanosomatidae</taxon>
        <taxon>Leishmaniinae</taxon>
        <taxon>Leishmania</taxon>
        <taxon>Leishmania guyanensis species complex</taxon>
    </lineage>
</organism>